<evidence type="ECO:0000256" key="11">
    <source>
        <dbReference type="SAM" id="SignalP"/>
    </source>
</evidence>
<evidence type="ECO:0000313" key="14">
    <source>
        <dbReference type="Proteomes" id="UP000271974"/>
    </source>
</evidence>
<evidence type="ECO:0000256" key="3">
    <source>
        <dbReference type="ARBA" id="ARBA00022692"/>
    </source>
</evidence>
<dbReference type="PANTHER" id="PTHR24228:SF59">
    <property type="entry name" value="NEUROPEPTIDE RECEPTOR 15"/>
    <property type="match status" value="1"/>
</dbReference>
<organism evidence="13 14">
    <name type="scientific">Elysia chlorotica</name>
    <name type="common">Eastern emerald elysia</name>
    <name type="synonym">Sea slug</name>
    <dbReference type="NCBI Taxonomy" id="188477"/>
    <lineage>
        <taxon>Eukaryota</taxon>
        <taxon>Metazoa</taxon>
        <taxon>Spiralia</taxon>
        <taxon>Lophotrochozoa</taxon>
        <taxon>Mollusca</taxon>
        <taxon>Gastropoda</taxon>
        <taxon>Heterobranchia</taxon>
        <taxon>Euthyneura</taxon>
        <taxon>Panpulmonata</taxon>
        <taxon>Sacoglossa</taxon>
        <taxon>Placobranchoidea</taxon>
        <taxon>Plakobranchidae</taxon>
        <taxon>Elysia</taxon>
    </lineage>
</organism>
<feature type="compositionally biased region" description="Basic and acidic residues" evidence="9">
    <location>
        <begin position="78"/>
        <end position="89"/>
    </location>
</feature>
<feature type="region of interest" description="Disordered" evidence="9">
    <location>
        <begin position="74"/>
        <end position="109"/>
    </location>
</feature>
<keyword evidence="14" id="KW-1185">Reference proteome</keyword>
<feature type="transmembrane region" description="Helical" evidence="10">
    <location>
        <begin position="276"/>
        <end position="295"/>
    </location>
</feature>
<feature type="chain" id="PRO_5018715522" description="G-protein coupled receptors family 1 profile domain-containing protein" evidence="11">
    <location>
        <begin position="17"/>
        <end position="372"/>
    </location>
</feature>
<feature type="signal peptide" evidence="11">
    <location>
        <begin position="1"/>
        <end position="16"/>
    </location>
</feature>
<evidence type="ECO:0000256" key="8">
    <source>
        <dbReference type="ARBA" id="ARBA00023224"/>
    </source>
</evidence>
<evidence type="ECO:0000259" key="12">
    <source>
        <dbReference type="PROSITE" id="PS50262"/>
    </source>
</evidence>
<sequence length="372" mass="41163">MMFLAVVFCYISIAIKVRNTKRVGSVPDGQVTLSTARSAEDDDFTATSQDHTHKEVAPEMSLERRNAILSEELSAPCDPDKSTRSRDGHVTFQTQDSNNIDQPPHRQSGQSLAVKTLSIAVTTISDLKFLPNAGTSDGGKQLLFLPGTSQPVPNGTDELAHSSSTIELPLTVMGNNGSGSTGSDGIGRGNLLKVEPQISGSRQESSKSRVAQMSKRKMEARQQRNLRVTRLLFVVTTVFILSWVPPYMAMVKGFYIGYSFPMSLAEFVVLSYGPSMYVINTFSNPIIYAALSAIYRRHVTDMFQAMWKTIPYKDLPATVPPPVGSSYTSCCRSPRLTPNVRDTQYPTLISTYRYLHVFILMPMVGRRNWCRG</sequence>
<dbReference type="STRING" id="188477.A0A3S1AQ42"/>
<feature type="compositionally biased region" description="Polar residues" evidence="9">
    <location>
        <begin position="198"/>
        <end position="211"/>
    </location>
</feature>
<dbReference type="Gene3D" id="1.20.1070.10">
    <property type="entry name" value="Rhodopsin 7-helix transmembrane proteins"/>
    <property type="match status" value="1"/>
</dbReference>
<gene>
    <name evidence="13" type="ORF">EGW08_023451</name>
</gene>
<protein>
    <recommendedName>
        <fullName evidence="12">G-protein coupled receptors family 1 profile domain-containing protein</fullName>
    </recommendedName>
</protein>
<dbReference type="OrthoDB" id="6103485at2759"/>
<keyword evidence="5" id="KW-0297">G-protein coupled receptor</keyword>
<keyword evidence="8" id="KW-0807">Transducer</keyword>
<keyword evidence="6 10" id="KW-0472">Membrane</keyword>
<name>A0A3S1AQ42_ELYCH</name>
<keyword evidence="11" id="KW-0732">Signal</keyword>
<evidence type="ECO:0000256" key="1">
    <source>
        <dbReference type="ARBA" id="ARBA00004651"/>
    </source>
</evidence>
<keyword evidence="2" id="KW-1003">Cell membrane</keyword>
<evidence type="ECO:0000256" key="7">
    <source>
        <dbReference type="ARBA" id="ARBA00023170"/>
    </source>
</evidence>
<dbReference type="GO" id="GO:0008528">
    <property type="term" value="F:G protein-coupled peptide receptor activity"/>
    <property type="evidence" value="ECO:0007669"/>
    <property type="project" value="InterPro"/>
</dbReference>
<dbReference type="InterPro" id="IPR019427">
    <property type="entry name" value="7TM_GPCR_serpentine_rcpt_Srw"/>
</dbReference>
<feature type="domain" description="G-protein coupled receptors family 1 profile" evidence="12">
    <location>
        <begin position="1"/>
        <end position="288"/>
    </location>
</feature>
<feature type="compositionally biased region" description="Polar residues" evidence="9">
    <location>
        <begin position="91"/>
        <end position="109"/>
    </location>
</feature>
<evidence type="ECO:0000256" key="2">
    <source>
        <dbReference type="ARBA" id="ARBA00022475"/>
    </source>
</evidence>
<comment type="subcellular location">
    <subcellularLocation>
        <location evidence="1">Cell membrane</location>
        <topology evidence="1">Multi-pass membrane protein</topology>
    </subcellularLocation>
</comment>
<dbReference type="GO" id="GO:0005886">
    <property type="term" value="C:plasma membrane"/>
    <property type="evidence" value="ECO:0007669"/>
    <property type="project" value="UniProtKB-SubCell"/>
</dbReference>
<dbReference type="EMBL" id="RQTK01002012">
    <property type="protein sequence ID" value="RUS68788.1"/>
    <property type="molecule type" value="Genomic_DNA"/>
</dbReference>
<proteinExistence type="predicted"/>
<keyword evidence="7" id="KW-0675">Receptor</keyword>
<comment type="caution">
    <text evidence="13">The sequence shown here is derived from an EMBL/GenBank/DDBJ whole genome shotgun (WGS) entry which is preliminary data.</text>
</comment>
<dbReference type="AlphaFoldDB" id="A0A3S1AQ42"/>
<keyword evidence="4 10" id="KW-1133">Transmembrane helix</keyword>
<dbReference type="SUPFAM" id="SSF81321">
    <property type="entry name" value="Family A G protein-coupled receptor-like"/>
    <property type="match status" value="1"/>
</dbReference>
<dbReference type="InterPro" id="IPR017452">
    <property type="entry name" value="GPCR_Rhodpsn_7TM"/>
</dbReference>
<evidence type="ECO:0000256" key="5">
    <source>
        <dbReference type="ARBA" id="ARBA00023040"/>
    </source>
</evidence>
<keyword evidence="3 10" id="KW-0812">Transmembrane</keyword>
<evidence type="ECO:0000256" key="10">
    <source>
        <dbReference type="SAM" id="Phobius"/>
    </source>
</evidence>
<dbReference type="Pfam" id="PF10324">
    <property type="entry name" value="7TM_GPCR_Srw"/>
    <property type="match status" value="1"/>
</dbReference>
<accession>A0A3S1AQ42</accession>
<feature type="transmembrane region" description="Helical" evidence="10">
    <location>
        <begin position="231"/>
        <end position="256"/>
    </location>
</feature>
<feature type="compositionally biased region" description="Gly residues" evidence="9">
    <location>
        <begin position="178"/>
        <end position="188"/>
    </location>
</feature>
<feature type="region of interest" description="Disordered" evidence="9">
    <location>
        <begin position="178"/>
        <end position="214"/>
    </location>
</feature>
<dbReference type="PROSITE" id="PS50262">
    <property type="entry name" value="G_PROTEIN_RECEP_F1_2"/>
    <property type="match status" value="1"/>
</dbReference>
<evidence type="ECO:0000256" key="4">
    <source>
        <dbReference type="ARBA" id="ARBA00022989"/>
    </source>
</evidence>
<evidence type="ECO:0000256" key="6">
    <source>
        <dbReference type="ARBA" id="ARBA00023136"/>
    </source>
</evidence>
<reference evidence="13 14" key="1">
    <citation type="submission" date="2019-01" db="EMBL/GenBank/DDBJ databases">
        <title>A draft genome assembly of the solar-powered sea slug Elysia chlorotica.</title>
        <authorList>
            <person name="Cai H."/>
            <person name="Li Q."/>
            <person name="Fang X."/>
            <person name="Li J."/>
            <person name="Curtis N.E."/>
            <person name="Altenburger A."/>
            <person name="Shibata T."/>
            <person name="Feng M."/>
            <person name="Maeda T."/>
            <person name="Schwartz J.A."/>
            <person name="Shigenobu S."/>
            <person name="Lundholm N."/>
            <person name="Nishiyama T."/>
            <person name="Yang H."/>
            <person name="Hasebe M."/>
            <person name="Li S."/>
            <person name="Pierce S.K."/>
            <person name="Wang J."/>
        </authorList>
    </citation>
    <scope>NUCLEOTIDE SEQUENCE [LARGE SCALE GENOMIC DNA]</scope>
    <source>
        <strain evidence="13">EC2010</strain>
        <tissue evidence="13">Whole organism of an adult</tissue>
    </source>
</reference>
<dbReference type="Proteomes" id="UP000271974">
    <property type="component" value="Unassembled WGS sequence"/>
</dbReference>
<dbReference type="PANTHER" id="PTHR24228">
    <property type="entry name" value="B2 BRADYKININ RECEPTOR/ANGIOTENSIN II RECEPTOR"/>
    <property type="match status" value="1"/>
</dbReference>
<evidence type="ECO:0000256" key="9">
    <source>
        <dbReference type="SAM" id="MobiDB-lite"/>
    </source>
</evidence>
<evidence type="ECO:0000313" key="13">
    <source>
        <dbReference type="EMBL" id="RUS68788.1"/>
    </source>
</evidence>